<sequence>MLSRHLRLLCLVYLFWWPIPTYSQPPGPEITVVYRADTLRPQQARLQGGFWPRGMNRTRPTALRADFSLFNHVQGTSSHTSRDNSGFVSTTASGDFAEQHLLDDLDATGYIYRIHVAENIVDAAASLGPYYPYPDEEEFAAIAGVRWIQVLGWTEYRNGDEMDYVENPDYRSELFDSRRTGGAQPQLAGFPVGHPAWHEDPWRFMADCLSFKKRQLFSECVPRDSALEHGSDYLASATRFDSLKLRVQLANDFYAGTEDAIGVRFGSEKSDISLFNDASRGQTASVDVNLTVVFGQAKVPLQSLSGLLLIQTPVPHPVAADDFKIQGAFGGCREARYLTCAAS</sequence>
<evidence type="ECO:0000256" key="1">
    <source>
        <dbReference type="ARBA" id="ARBA00022656"/>
    </source>
</evidence>
<dbReference type="OrthoDB" id="4925061at2759"/>
<name>A0A9P8N6R6_9HYPO</name>
<feature type="signal peptide" evidence="5">
    <location>
        <begin position="1"/>
        <end position="23"/>
    </location>
</feature>
<dbReference type="SUPFAM" id="SSF56399">
    <property type="entry name" value="ADP-ribosylation"/>
    <property type="match status" value="1"/>
</dbReference>
<keyword evidence="3" id="KW-0843">Virulence</keyword>
<dbReference type="EMBL" id="JAIZPD010000001">
    <property type="protein sequence ID" value="KAH0967552.1"/>
    <property type="molecule type" value="Genomic_DNA"/>
</dbReference>
<dbReference type="Gene3D" id="3.90.210.10">
    <property type="entry name" value="Heat-Labile Enterotoxin, subunit A"/>
    <property type="match status" value="1"/>
</dbReference>
<evidence type="ECO:0000256" key="2">
    <source>
        <dbReference type="ARBA" id="ARBA00022729"/>
    </source>
</evidence>
<dbReference type="AlphaFoldDB" id="A0A9P8N6R6"/>
<dbReference type="InterPro" id="IPR001144">
    <property type="entry name" value="Enterotoxin_A"/>
</dbReference>
<evidence type="ECO:0000256" key="5">
    <source>
        <dbReference type="SAM" id="SignalP"/>
    </source>
</evidence>
<evidence type="ECO:0000256" key="4">
    <source>
        <dbReference type="ARBA" id="ARBA00023157"/>
    </source>
</evidence>
<protein>
    <submittedName>
        <fullName evidence="6">Heat-labile enterotoxin alpha chain domain-containing protein</fullName>
    </submittedName>
</protein>
<reference evidence="6" key="1">
    <citation type="submission" date="2021-09" db="EMBL/GenBank/DDBJ databases">
        <title>A high-quality genome of the endoparasitic fungus Hirsutella rhossiliensis with a comparison of Hirsutella genomes reveals transposable elements contributing to genome size variation.</title>
        <authorList>
            <person name="Lin R."/>
            <person name="Jiao Y."/>
            <person name="Sun X."/>
            <person name="Ling J."/>
            <person name="Xie B."/>
            <person name="Cheng X."/>
        </authorList>
    </citation>
    <scope>NUCLEOTIDE SEQUENCE</scope>
    <source>
        <strain evidence="6">HR02</strain>
    </source>
</reference>
<keyword evidence="2 5" id="KW-0732">Signal</keyword>
<dbReference type="PRINTS" id="PR00771">
    <property type="entry name" value="ENTEROTOXINA"/>
</dbReference>
<dbReference type="Pfam" id="PF01375">
    <property type="entry name" value="Enterotoxin_a"/>
    <property type="match status" value="1"/>
</dbReference>
<keyword evidence="1" id="KW-0800">Toxin</keyword>
<evidence type="ECO:0000313" key="6">
    <source>
        <dbReference type="EMBL" id="KAH0967552.1"/>
    </source>
</evidence>
<dbReference type="GO" id="GO:0090729">
    <property type="term" value="F:toxin activity"/>
    <property type="evidence" value="ECO:0007669"/>
    <property type="project" value="UniProtKB-KW"/>
</dbReference>
<dbReference type="GeneID" id="68349323"/>
<evidence type="ECO:0000256" key="3">
    <source>
        <dbReference type="ARBA" id="ARBA00023026"/>
    </source>
</evidence>
<dbReference type="Proteomes" id="UP000824596">
    <property type="component" value="Unassembled WGS sequence"/>
</dbReference>
<accession>A0A9P8N6R6</accession>
<dbReference type="RefSeq" id="XP_044725065.1">
    <property type="nucleotide sequence ID" value="XM_044858665.1"/>
</dbReference>
<gene>
    <name evidence="6" type="ORF">HRG_00194</name>
</gene>
<comment type="caution">
    <text evidence="6">The sequence shown here is derived from an EMBL/GenBank/DDBJ whole genome shotgun (WGS) entry which is preliminary data.</text>
</comment>
<organism evidence="6 7">
    <name type="scientific">Hirsutella rhossiliensis</name>
    <dbReference type="NCBI Taxonomy" id="111463"/>
    <lineage>
        <taxon>Eukaryota</taxon>
        <taxon>Fungi</taxon>
        <taxon>Dikarya</taxon>
        <taxon>Ascomycota</taxon>
        <taxon>Pezizomycotina</taxon>
        <taxon>Sordariomycetes</taxon>
        <taxon>Hypocreomycetidae</taxon>
        <taxon>Hypocreales</taxon>
        <taxon>Ophiocordycipitaceae</taxon>
        <taxon>Hirsutella</taxon>
    </lineage>
</organism>
<keyword evidence="4" id="KW-1015">Disulfide bond</keyword>
<proteinExistence type="predicted"/>
<keyword evidence="7" id="KW-1185">Reference proteome</keyword>
<feature type="chain" id="PRO_5040113300" evidence="5">
    <location>
        <begin position="24"/>
        <end position="343"/>
    </location>
</feature>
<evidence type="ECO:0000313" key="7">
    <source>
        <dbReference type="Proteomes" id="UP000824596"/>
    </source>
</evidence>